<feature type="domain" description="YVC1 N-terminal linker helical" evidence="1">
    <location>
        <begin position="3"/>
        <end position="63"/>
    </location>
</feature>
<name>A0ABR4AMM6_9LECA</name>
<sequence length="200" mass="23139">MPDLHELRAIACEGLAKFIIEGEEEDMIYLMQEMLLKRYIFLVDGEDTKPVNAIEGTVDLHAVGRHRRQRLSEIIIWSVAYLELYTGAINTINPGRNRRVEGLLYITSPSASSVMRLGSSKNWTLLRWLLEHLQQHPLRSPGLVRHGKDALDSARDYGSDERFMLNKLSYDWLAISAPMFWMRLLHYLDSFRFFGAMLVV</sequence>
<organism evidence="2 3">
    <name type="scientific">Lepraria finkii</name>
    <dbReference type="NCBI Taxonomy" id="1340010"/>
    <lineage>
        <taxon>Eukaryota</taxon>
        <taxon>Fungi</taxon>
        <taxon>Dikarya</taxon>
        <taxon>Ascomycota</taxon>
        <taxon>Pezizomycotina</taxon>
        <taxon>Lecanoromycetes</taxon>
        <taxon>OSLEUM clade</taxon>
        <taxon>Lecanoromycetidae</taxon>
        <taxon>Lecanorales</taxon>
        <taxon>Lecanorineae</taxon>
        <taxon>Stereocaulaceae</taxon>
        <taxon>Lepraria</taxon>
    </lineage>
</organism>
<protein>
    <recommendedName>
        <fullName evidence="1">YVC1 N-terminal linker helical domain-containing protein</fullName>
    </recommendedName>
</protein>
<dbReference type="Proteomes" id="UP001590951">
    <property type="component" value="Unassembled WGS sequence"/>
</dbReference>
<keyword evidence="3" id="KW-1185">Reference proteome</keyword>
<gene>
    <name evidence="2" type="ORF">ABVK25_011930</name>
</gene>
<evidence type="ECO:0000313" key="3">
    <source>
        <dbReference type="Proteomes" id="UP001590951"/>
    </source>
</evidence>
<accession>A0ABR4AMM6</accession>
<dbReference type="Pfam" id="PF23190">
    <property type="entry name" value="LHD_TRPY1"/>
    <property type="match status" value="1"/>
</dbReference>
<dbReference type="InterPro" id="IPR056337">
    <property type="entry name" value="LHD_YVC1"/>
</dbReference>
<comment type="caution">
    <text evidence="2">The sequence shown here is derived from an EMBL/GenBank/DDBJ whole genome shotgun (WGS) entry which is preliminary data.</text>
</comment>
<reference evidence="2 3" key="1">
    <citation type="submission" date="2024-09" db="EMBL/GenBank/DDBJ databases">
        <title>Rethinking Asexuality: The Enigmatic Case of Functional Sexual Genes in Lepraria (Stereocaulaceae).</title>
        <authorList>
            <person name="Doellman M."/>
            <person name="Sun Y."/>
            <person name="Barcenas-Pena A."/>
            <person name="Lumbsch H.T."/>
            <person name="Grewe F."/>
        </authorList>
    </citation>
    <scope>NUCLEOTIDE SEQUENCE [LARGE SCALE GENOMIC DNA]</scope>
    <source>
        <strain evidence="2 3">Grewe 0041</strain>
    </source>
</reference>
<proteinExistence type="predicted"/>
<evidence type="ECO:0000259" key="1">
    <source>
        <dbReference type="Pfam" id="PF23190"/>
    </source>
</evidence>
<evidence type="ECO:0000313" key="2">
    <source>
        <dbReference type="EMBL" id="KAL2045934.1"/>
    </source>
</evidence>
<dbReference type="EMBL" id="JBHFEH010000129">
    <property type="protein sequence ID" value="KAL2045934.1"/>
    <property type="molecule type" value="Genomic_DNA"/>
</dbReference>